<feature type="region of interest" description="Disordered" evidence="1">
    <location>
        <begin position="35"/>
        <end position="122"/>
    </location>
</feature>
<protein>
    <submittedName>
        <fullName evidence="2">Uncharacterized protein</fullName>
    </submittedName>
</protein>
<organism evidence="2 3">
    <name type="scientific">Hypocrea atroviridis (strain ATCC 20476 / IMI 206040)</name>
    <name type="common">Trichoderma atroviride</name>
    <dbReference type="NCBI Taxonomy" id="452589"/>
    <lineage>
        <taxon>Eukaryota</taxon>
        <taxon>Fungi</taxon>
        <taxon>Dikarya</taxon>
        <taxon>Ascomycota</taxon>
        <taxon>Pezizomycotina</taxon>
        <taxon>Sordariomycetes</taxon>
        <taxon>Hypocreomycetidae</taxon>
        <taxon>Hypocreales</taxon>
        <taxon>Hypocreaceae</taxon>
        <taxon>Trichoderma</taxon>
    </lineage>
</organism>
<keyword evidence="3" id="KW-1185">Reference proteome</keyword>
<comment type="caution">
    <text evidence="2">The sequence shown here is derived from an EMBL/GenBank/DDBJ whole genome shotgun (WGS) entry which is preliminary data.</text>
</comment>
<sequence length="122" mass="12820">MQVFAANMERQAILGDEALPVGGGGSRAWAAIGQAMARQPGRPKSLRTRGCGQRLEPFPPFTLRQPATRDLEAPRQRTALGGSQRKTTSAARWPRSPDFNLMSSSGDGSGQSGLPAAALMGG</sequence>
<dbReference type="EMBL" id="ABDG02000028">
    <property type="protein sequence ID" value="EHK40362.1"/>
    <property type="molecule type" value="Genomic_DNA"/>
</dbReference>
<evidence type="ECO:0000313" key="2">
    <source>
        <dbReference type="EMBL" id="EHK40362.1"/>
    </source>
</evidence>
<gene>
    <name evidence="2" type="ORF">TRIATDRAFT_322807</name>
</gene>
<evidence type="ECO:0000313" key="3">
    <source>
        <dbReference type="Proteomes" id="UP000005426"/>
    </source>
</evidence>
<dbReference type="GeneID" id="25783740"/>
<name>G9P9P0_HYPAI</name>
<dbReference type="RefSeq" id="XP_013938520.1">
    <property type="nucleotide sequence ID" value="XM_014083045.1"/>
</dbReference>
<dbReference type="Proteomes" id="UP000005426">
    <property type="component" value="Unassembled WGS sequence"/>
</dbReference>
<dbReference type="KEGG" id="tatv:25783740"/>
<accession>G9P9P0</accession>
<proteinExistence type="predicted"/>
<dbReference type="AlphaFoldDB" id="G9P9P0"/>
<evidence type="ECO:0000256" key="1">
    <source>
        <dbReference type="SAM" id="MobiDB-lite"/>
    </source>
</evidence>
<dbReference type="HOGENOM" id="CLU_2027049_0_0_1"/>
<reference evidence="2 3" key="1">
    <citation type="journal article" date="2011" name="Genome Biol.">
        <title>Comparative genome sequence analysis underscores mycoparasitism as the ancestral life style of Trichoderma.</title>
        <authorList>
            <person name="Kubicek C.P."/>
            <person name="Herrera-Estrella A."/>
            <person name="Seidl-Seiboth V."/>
            <person name="Martinez D.A."/>
            <person name="Druzhinina I.S."/>
            <person name="Thon M."/>
            <person name="Zeilinger S."/>
            <person name="Casas-Flores S."/>
            <person name="Horwitz B.A."/>
            <person name="Mukherjee P.K."/>
            <person name="Mukherjee M."/>
            <person name="Kredics L."/>
            <person name="Alcaraz L.D."/>
            <person name="Aerts A."/>
            <person name="Antal Z."/>
            <person name="Atanasova L."/>
            <person name="Cervantes-Badillo M.G."/>
            <person name="Challacombe J."/>
            <person name="Chertkov O."/>
            <person name="McCluskey K."/>
            <person name="Coulpier F."/>
            <person name="Deshpande N."/>
            <person name="von Doehren H."/>
            <person name="Ebbole D.J."/>
            <person name="Esquivel-Naranjo E.U."/>
            <person name="Fekete E."/>
            <person name="Flipphi M."/>
            <person name="Glaser F."/>
            <person name="Gomez-Rodriguez E.Y."/>
            <person name="Gruber S."/>
            <person name="Han C."/>
            <person name="Henrissat B."/>
            <person name="Hermosa R."/>
            <person name="Hernandez-Onate M."/>
            <person name="Karaffa L."/>
            <person name="Kosti I."/>
            <person name="Le Crom S."/>
            <person name="Lindquist E."/>
            <person name="Lucas S."/>
            <person name="Luebeck M."/>
            <person name="Luebeck P.S."/>
            <person name="Margeot A."/>
            <person name="Metz B."/>
            <person name="Misra M."/>
            <person name="Nevalainen H."/>
            <person name="Omann M."/>
            <person name="Packer N."/>
            <person name="Perrone G."/>
            <person name="Uresti-Rivera E.E."/>
            <person name="Salamov A."/>
            <person name="Schmoll M."/>
            <person name="Seiboth B."/>
            <person name="Shapiro H."/>
            <person name="Sukno S."/>
            <person name="Tamayo-Ramos J.A."/>
            <person name="Tisch D."/>
            <person name="Wiest A."/>
            <person name="Wilkinson H.H."/>
            <person name="Zhang M."/>
            <person name="Coutinho P.M."/>
            <person name="Kenerley C.M."/>
            <person name="Monte E."/>
            <person name="Baker S.E."/>
            <person name="Grigoriev I.V."/>
        </authorList>
    </citation>
    <scope>NUCLEOTIDE SEQUENCE [LARGE SCALE GENOMIC DNA]</scope>
    <source>
        <strain evidence="3">ATCC 20476 / IMI 206040</strain>
    </source>
</reference>